<dbReference type="AlphaFoldDB" id="A0A5B2WSR4"/>
<keyword evidence="2" id="KW-0012">Acyltransferase</keyword>
<comment type="caution">
    <text evidence="4">The sequence shown here is derived from an EMBL/GenBank/DDBJ whole genome shotgun (WGS) entry which is preliminary data.</text>
</comment>
<evidence type="ECO:0000256" key="1">
    <source>
        <dbReference type="ARBA" id="ARBA00022679"/>
    </source>
</evidence>
<gene>
    <name evidence="4" type="ORF">F0L68_31850</name>
</gene>
<dbReference type="RefSeq" id="WP_149853564.1">
    <property type="nucleotide sequence ID" value="NZ_VUOB01000064.1"/>
</dbReference>
<proteinExistence type="predicted"/>
<reference evidence="4 5" key="1">
    <citation type="submission" date="2019-09" db="EMBL/GenBank/DDBJ databases">
        <title>Goodfellowia gen. nov., a new genus of the Pseudonocardineae related to Actinoalloteichus, containing Goodfellowia coeruleoviolacea gen. nov., comb. nov. gen. nov., comb. nov.</title>
        <authorList>
            <person name="Labeda D."/>
        </authorList>
    </citation>
    <scope>NUCLEOTIDE SEQUENCE [LARGE SCALE GENOMIC DNA]</scope>
    <source>
        <strain evidence="4 5">AN110305</strain>
    </source>
</reference>
<dbReference type="InterPro" id="IPR016181">
    <property type="entry name" value="Acyl_CoA_acyltransferase"/>
</dbReference>
<dbReference type="OrthoDB" id="149709at2"/>
<sequence length="157" mass="16931">MRRADLADLDAVVALHLAETRYAEQVSGTAERANTEALFREVCAAALAVDRPWVWVAEHDGEVIGVTRMEPPSESSWFAPLVAAAPAAYLSCQSVAERHRGGGVGAALIRRAHAAADRAGAAAILLHHAALNPLSAPFWNRCGYRPLWTNWELSPAR</sequence>
<dbReference type="Proteomes" id="UP000323454">
    <property type="component" value="Unassembled WGS sequence"/>
</dbReference>
<keyword evidence="5" id="KW-1185">Reference proteome</keyword>
<dbReference type="EMBL" id="VUOB01000064">
    <property type="protein sequence ID" value="KAA2253870.1"/>
    <property type="molecule type" value="Genomic_DNA"/>
</dbReference>
<protein>
    <submittedName>
        <fullName evidence="4">GNAT family N-acetyltransferase</fullName>
    </submittedName>
</protein>
<dbReference type="CDD" id="cd04301">
    <property type="entry name" value="NAT_SF"/>
    <property type="match status" value="1"/>
</dbReference>
<organism evidence="4 5">
    <name type="scientific">Solihabitans fulvus</name>
    <dbReference type="NCBI Taxonomy" id="1892852"/>
    <lineage>
        <taxon>Bacteria</taxon>
        <taxon>Bacillati</taxon>
        <taxon>Actinomycetota</taxon>
        <taxon>Actinomycetes</taxon>
        <taxon>Pseudonocardiales</taxon>
        <taxon>Pseudonocardiaceae</taxon>
        <taxon>Solihabitans</taxon>
    </lineage>
</organism>
<evidence type="ECO:0000256" key="2">
    <source>
        <dbReference type="ARBA" id="ARBA00023315"/>
    </source>
</evidence>
<keyword evidence="1 4" id="KW-0808">Transferase</keyword>
<dbReference type="GO" id="GO:0016747">
    <property type="term" value="F:acyltransferase activity, transferring groups other than amino-acyl groups"/>
    <property type="evidence" value="ECO:0007669"/>
    <property type="project" value="InterPro"/>
</dbReference>
<dbReference type="Gene3D" id="3.40.630.30">
    <property type="match status" value="1"/>
</dbReference>
<name>A0A5B2WSR4_9PSEU</name>
<dbReference type="SUPFAM" id="SSF55729">
    <property type="entry name" value="Acyl-CoA N-acyltransferases (Nat)"/>
    <property type="match status" value="1"/>
</dbReference>
<dbReference type="PROSITE" id="PS51186">
    <property type="entry name" value="GNAT"/>
    <property type="match status" value="1"/>
</dbReference>
<evidence type="ECO:0000313" key="4">
    <source>
        <dbReference type="EMBL" id="KAA2253870.1"/>
    </source>
</evidence>
<dbReference type="InterPro" id="IPR000182">
    <property type="entry name" value="GNAT_dom"/>
</dbReference>
<reference evidence="4 5" key="2">
    <citation type="submission" date="2019-09" db="EMBL/GenBank/DDBJ databases">
        <authorList>
            <person name="Jin C."/>
        </authorList>
    </citation>
    <scope>NUCLEOTIDE SEQUENCE [LARGE SCALE GENOMIC DNA]</scope>
    <source>
        <strain evidence="4 5">AN110305</strain>
    </source>
</reference>
<dbReference type="PANTHER" id="PTHR43877">
    <property type="entry name" value="AMINOALKYLPHOSPHONATE N-ACETYLTRANSFERASE-RELATED-RELATED"/>
    <property type="match status" value="1"/>
</dbReference>
<accession>A0A5B2WSR4</accession>
<evidence type="ECO:0000313" key="5">
    <source>
        <dbReference type="Proteomes" id="UP000323454"/>
    </source>
</evidence>
<feature type="domain" description="N-acetyltransferase" evidence="3">
    <location>
        <begin position="1"/>
        <end position="157"/>
    </location>
</feature>
<dbReference type="Pfam" id="PF00583">
    <property type="entry name" value="Acetyltransf_1"/>
    <property type="match status" value="1"/>
</dbReference>
<evidence type="ECO:0000259" key="3">
    <source>
        <dbReference type="PROSITE" id="PS51186"/>
    </source>
</evidence>
<dbReference type="InterPro" id="IPR050832">
    <property type="entry name" value="Bact_Acetyltransf"/>
</dbReference>